<dbReference type="PANTHER" id="PTHR21008">
    <property type="entry name" value="S-ADENOSYLMETHIONINE SENSOR UPSTREAM OF MTORC1-RELATED"/>
    <property type="match status" value="1"/>
</dbReference>
<dbReference type="Pfam" id="PF11968">
    <property type="entry name" value="Bmt2"/>
    <property type="match status" value="1"/>
</dbReference>
<accession>A0A9W8ZFN3</accession>
<keyword evidence="3 4" id="KW-0949">S-adenosyl-L-methionine</keyword>
<organism evidence="6 7">
    <name type="scientific">Didymella pomorum</name>
    <dbReference type="NCBI Taxonomy" id="749634"/>
    <lineage>
        <taxon>Eukaryota</taxon>
        <taxon>Fungi</taxon>
        <taxon>Dikarya</taxon>
        <taxon>Ascomycota</taxon>
        <taxon>Pezizomycotina</taxon>
        <taxon>Dothideomycetes</taxon>
        <taxon>Pleosporomycetidae</taxon>
        <taxon>Pleosporales</taxon>
        <taxon>Pleosporineae</taxon>
        <taxon>Didymellaceae</taxon>
        <taxon>Didymella</taxon>
    </lineage>
</organism>
<dbReference type="HAMAP" id="MF_03044">
    <property type="entry name" value="BMT2"/>
    <property type="match status" value="1"/>
</dbReference>
<keyword evidence="1 4" id="KW-0489">Methyltransferase</keyword>
<evidence type="ECO:0000256" key="5">
    <source>
        <dbReference type="SAM" id="MobiDB-lite"/>
    </source>
</evidence>
<feature type="compositionally biased region" description="Basic and acidic residues" evidence="5">
    <location>
        <begin position="318"/>
        <end position="327"/>
    </location>
</feature>
<dbReference type="EMBL" id="JAPEVA010000021">
    <property type="protein sequence ID" value="KAJ4407393.1"/>
    <property type="molecule type" value="Genomic_DNA"/>
</dbReference>
<dbReference type="OrthoDB" id="5954793at2759"/>
<feature type="region of interest" description="Disordered" evidence="5">
    <location>
        <begin position="294"/>
        <end position="327"/>
    </location>
</feature>
<comment type="function">
    <text evidence="4">S-adenosyl-L-methionine-dependent methyltransferase that specifically methylates the N(1) position of an adenine present in helix 65 in 25S rRNA.</text>
</comment>
<feature type="region of interest" description="Disordered" evidence="5">
    <location>
        <begin position="1"/>
        <end position="30"/>
    </location>
</feature>
<comment type="subcellular location">
    <subcellularLocation>
        <location evidence="4">Nucleus</location>
        <location evidence="4">Nucleolus</location>
    </subcellularLocation>
</comment>
<keyword evidence="4" id="KW-0539">Nucleus</keyword>
<reference evidence="6" key="1">
    <citation type="submission" date="2022-10" db="EMBL/GenBank/DDBJ databases">
        <title>Tapping the CABI collections for fungal endophytes: first genome assemblies for Collariella, Neodidymelliopsis, Ascochyta clinopodiicola, Didymella pomorum, Didymosphaeria variabile, Neocosmospora piperis and Neocucurbitaria cava.</title>
        <authorList>
            <person name="Hill R."/>
        </authorList>
    </citation>
    <scope>NUCLEOTIDE SEQUENCE</scope>
    <source>
        <strain evidence="6">IMI 355091</strain>
    </source>
</reference>
<evidence type="ECO:0000313" key="7">
    <source>
        <dbReference type="Proteomes" id="UP001140510"/>
    </source>
</evidence>
<evidence type="ECO:0000256" key="4">
    <source>
        <dbReference type="HAMAP-Rule" id="MF_03044"/>
    </source>
</evidence>
<feature type="compositionally biased region" description="Polar residues" evidence="5">
    <location>
        <begin position="294"/>
        <end position="303"/>
    </location>
</feature>
<feature type="binding site" evidence="4">
    <location>
        <position position="122"/>
    </location>
    <ligand>
        <name>S-adenosyl-L-methionine</name>
        <dbReference type="ChEBI" id="CHEBI:59789"/>
    </ligand>
</feature>
<dbReference type="InterPro" id="IPR021867">
    <property type="entry name" value="Bmt2/SAMTOR"/>
</dbReference>
<name>A0A9W8ZFN3_9PLEO</name>
<dbReference type="AlphaFoldDB" id="A0A9W8ZFN3"/>
<dbReference type="PANTHER" id="PTHR21008:SF1">
    <property type="entry name" value="25S RRNA (ADENINE(2142)-N(1))-METHYLTRANSFERASE"/>
    <property type="match status" value="1"/>
</dbReference>
<sequence length="327" mass="36440">MAVKKRQKALASGRPPVSKPRERMTAQRSRTIIRTHHRLHKQLAAAQKAGDSRKAQELETEIEKNGGIALYQAASKQGQASDRGGDSSKLLVEWLVELGVLDRKARGKSRTESASLRCLEVGALSTANEISKFPSLIDMTRIDLNSQGTGIEKQDFMERPLPNSDQERFDIFSLSLVLNYVPDASGRGEMLKRIPEFLRTAAGTSEDSLPLLFFVLPLPCIDNSRYIDESRLLEIMGSIGFALTKRKLTAKLCYYLLRWTGPVKATRFEKKQIRSSPGMNNFAIAVEPLSIEQRTAQNTSRSSRGVAYPHLEVQGRTSNHDARDTSP</sequence>
<dbReference type="GO" id="GO:0016433">
    <property type="term" value="F:rRNA (adenine) methyltransferase activity"/>
    <property type="evidence" value="ECO:0007669"/>
    <property type="project" value="UniProtKB-UniRule"/>
</dbReference>
<keyword evidence="2 4" id="KW-0808">Transferase</keyword>
<comment type="similarity">
    <text evidence="4">Belongs to the BMT2 family.</text>
</comment>
<protein>
    <recommendedName>
        <fullName evidence="4">25S rRNA adenine-N(1) methyltransferase</fullName>
        <ecNumber evidence="4">2.1.1.-</ecNumber>
    </recommendedName>
</protein>
<feature type="binding site" evidence="4">
    <location>
        <position position="143"/>
    </location>
    <ligand>
        <name>S-adenosyl-L-methionine</name>
        <dbReference type="ChEBI" id="CHEBI:59789"/>
    </ligand>
</feature>
<comment type="caution">
    <text evidence="6">The sequence shown here is derived from an EMBL/GenBank/DDBJ whole genome shotgun (WGS) entry which is preliminary data.</text>
</comment>
<evidence type="ECO:0000256" key="2">
    <source>
        <dbReference type="ARBA" id="ARBA00022679"/>
    </source>
</evidence>
<dbReference type="GO" id="GO:0005730">
    <property type="term" value="C:nucleolus"/>
    <property type="evidence" value="ECO:0007669"/>
    <property type="project" value="UniProtKB-SubCell"/>
</dbReference>
<proteinExistence type="inferred from homology"/>
<dbReference type="EC" id="2.1.1.-" evidence="4"/>
<keyword evidence="7" id="KW-1185">Reference proteome</keyword>
<dbReference type="Proteomes" id="UP001140510">
    <property type="component" value="Unassembled WGS sequence"/>
</dbReference>
<gene>
    <name evidence="6" type="primary">BMT2</name>
    <name evidence="6" type="ORF">N0V91_003977</name>
</gene>
<evidence type="ECO:0000256" key="3">
    <source>
        <dbReference type="ARBA" id="ARBA00022691"/>
    </source>
</evidence>
<evidence type="ECO:0000313" key="6">
    <source>
        <dbReference type="EMBL" id="KAJ4407393.1"/>
    </source>
</evidence>
<evidence type="ECO:0000256" key="1">
    <source>
        <dbReference type="ARBA" id="ARBA00022603"/>
    </source>
</evidence>